<evidence type="ECO:0000259" key="2">
    <source>
        <dbReference type="PROSITE" id="PS50003"/>
    </source>
</evidence>
<gene>
    <name evidence="4" type="ORF">LCOR_09276.1</name>
</gene>
<dbReference type="PROSITE" id="PS50003">
    <property type="entry name" value="PH_DOMAIN"/>
    <property type="match status" value="1"/>
</dbReference>
<dbReference type="Pfam" id="PF00621">
    <property type="entry name" value="RhoGEF"/>
    <property type="match status" value="1"/>
</dbReference>
<dbReference type="STRING" id="1263082.A0A068S8V1"/>
<evidence type="ECO:0000313" key="5">
    <source>
        <dbReference type="Proteomes" id="UP000027586"/>
    </source>
</evidence>
<feature type="compositionally biased region" description="Polar residues" evidence="1">
    <location>
        <begin position="815"/>
        <end position="830"/>
    </location>
</feature>
<reference evidence="4" key="1">
    <citation type="submission" date="2013-08" db="EMBL/GenBank/DDBJ databases">
        <title>Gene expansion shapes genome architecture in the human pathogen Lichtheimia corymbifera: an evolutionary genomics analysis in the ancient terrestrial Mucorales (Mucoromycotina).</title>
        <authorList>
            <person name="Schwartze V.U."/>
            <person name="Winter S."/>
            <person name="Shelest E."/>
            <person name="Marcet-Houben M."/>
            <person name="Horn F."/>
            <person name="Wehner S."/>
            <person name="Hoffmann K."/>
            <person name="Riege K."/>
            <person name="Sammeth M."/>
            <person name="Nowrousian M."/>
            <person name="Valiante V."/>
            <person name="Linde J."/>
            <person name="Jacobsen I.D."/>
            <person name="Marz M."/>
            <person name="Brakhage A.A."/>
            <person name="Gabaldon T."/>
            <person name="Bocker S."/>
            <person name="Voigt K."/>
        </authorList>
    </citation>
    <scope>NUCLEOTIDE SEQUENCE [LARGE SCALE GENOMIC DNA]</scope>
    <source>
        <strain evidence="4">FSU 9682</strain>
    </source>
</reference>
<feature type="region of interest" description="Disordered" evidence="1">
    <location>
        <begin position="757"/>
        <end position="830"/>
    </location>
</feature>
<dbReference type="VEuPathDB" id="FungiDB:LCOR_09276.1"/>
<feature type="compositionally biased region" description="Basic and acidic residues" evidence="1">
    <location>
        <begin position="794"/>
        <end position="805"/>
    </location>
</feature>
<dbReference type="PANTHER" id="PTHR45818">
    <property type="entry name" value="PROTEIN VAV"/>
    <property type="match status" value="1"/>
</dbReference>
<dbReference type="GO" id="GO:0005737">
    <property type="term" value="C:cytoplasm"/>
    <property type="evidence" value="ECO:0007669"/>
    <property type="project" value="TreeGrafter"/>
</dbReference>
<dbReference type="SUPFAM" id="SSF50729">
    <property type="entry name" value="PH domain-like"/>
    <property type="match status" value="1"/>
</dbReference>
<dbReference type="Proteomes" id="UP000027586">
    <property type="component" value="Unassembled WGS sequence"/>
</dbReference>
<feature type="domain" description="PH" evidence="2">
    <location>
        <begin position="447"/>
        <end position="547"/>
    </location>
</feature>
<dbReference type="SUPFAM" id="SSF48065">
    <property type="entry name" value="DBL homology domain (DH-domain)"/>
    <property type="match status" value="1"/>
</dbReference>
<dbReference type="SMART" id="SM00233">
    <property type="entry name" value="PH"/>
    <property type="match status" value="1"/>
</dbReference>
<feature type="compositionally biased region" description="Low complexity" evidence="1">
    <location>
        <begin position="764"/>
        <end position="787"/>
    </location>
</feature>
<dbReference type="AlphaFoldDB" id="A0A068S8V1"/>
<organism evidence="4 5">
    <name type="scientific">Lichtheimia corymbifera JMRC:FSU:9682</name>
    <dbReference type="NCBI Taxonomy" id="1263082"/>
    <lineage>
        <taxon>Eukaryota</taxon>
        <taxon>Fungi</taxon>
        <taxon>Fungi incertae sedis</taxon>
        <taxon>Mucoromycota</taxon>
        <taxon>Mucoromycotina</taxon>
        <taxon>Mucoromycetes</taxon>
        <taxon>Mucorales</taxon>
        <taxon>Lichtheimiaceae</taxon>
        <taxon>Lichtheimia</taxon>
    </lineage>
</organism>
<dbReference type="Gene3D" id="2.30.29.30">
    <property type="entry name" value="Pleckstrin-homology domain (PH domain)/Phosphotyrosine-binding domain (PTB)"/>
    <property type="match status" value="1"/>
</dbReference>
<dbReference type="InterPro" id="IPR035899">
    <property type="entry name" value="DBL_dom_sf"/>
</dbReference>
<dbReference type="InterPro" id="IPR011993">
    <property type="entry name" value="PH-like_dom_sf"/>
</dbReference>
<name>A0A068S8V1_9FUNG</name>
<dbReference type="PROSITE" id="PS50010">
    <property type="entry name" value="DH_2"/>
    <property type="match status" value="1"/>
</dbReference>
<dbReference type="CDD" id="cd00160">
    <property type="entry name" value="RhoGEF"/>
    <property type="match status" value="1"/>
</dbReference>
<accession>A0A068S8V1</accession>
<keyword evidence="5" id="KW-1185">Reference proteome</keyword>
<feature type="region of interest" description="Disordered" evidence="1">
    <location>
        <begin position="140"/>
        <end position="212"/>
    </location>
</feature>
<dbReference type="GO" id="GO:0005085">
    <property type="term" value="F:guanyl-nucleotide exchange factor activity"/>
    <property type="evidence" value="ECO:0007669"/>
    <property type="project" value="InterPro"/>
</dbReference>
<dbReference type="InterPro" id="IPR001849">
    <property type="entry name" value="PH_domain"/>
</dbReference>
<evidence type="ECO:0000259" key="3">
    <source>
        <dbReference type="PROSITE" id="PS50010"/>
    </source>
</evidence>
<sequence length="830" mass="93318">MTKELVDTGSPVAGSDTHYKILSPSPIAHSNLDDFIKDNANDDLTSINNTTTTSYYTLQRSIDPVQGQADKVAARLRKAEMCAAAAAMISAAAKASKRRQRNVRKENNTAALGRDLIHRVDTQTILTSVDRIIAPRVTSIDDDDDHVKTHQPSSSSYPSSPTSSSEPTTSSDYDMFDDNNVDEIDTTSPPPEAEPNNNSGRKPSNDENTVSLASRIPFKRKAAVRELIATEQSYCKDLDQLVHYFLATIQKADCISDSKKHDLVRNASDVLQFQRGFATALEAASETPVAEHGSVDRRVIAICECFCEWADQFSVYIPYCIYHDRATDVLNHLRATNHRFVTLLDKMHTHTRARDDRRTFQDYLIMPVQRLLKYKLILETIAKTIQPYDEEYDIMNRSLQVMHHVASRINSEKSSLETKRKTKLFNDRVDWHSIVGASDQFVKELGDCTVIGTLDVRILHVKVDKVKRLGCALYPTYMVICTAKRQNKYTPQHWFPLSLLELEDIPDEHPNANYAWLLRSDNRVFQFFAMSEQEKRLWIDALQNAIQSSRELYGENTTTSITDRPTTPPQQLAELSLHNLPTQSSAPSSPTQSTNSKVLRSSTTSSSSTTHHHHHRHHHFPSSLFSRPHAHHTTTPPPSPISTISPMRACCTMPEISQDVSGSSGNSRHRSFSQATFRDILSSTMADIRAHRRCSHYYDHCAQMDKRFADVSYVSVLVARTQASSERNSIIEQRKKYKSRMAKSISMVALNTLLPAAHPHGTRSRPQSPTTPTTPTLAFTPTTASSLNEEIKEDDEKSPDGDLMRRKSSLPDRLPSTTQQPDELISSSSE</sequence>
<dbReference type="EMBL" id="CBTN010000056">
    <property type="protein sequence ID" value="CDH58415.1"/>
    <property type="molecule type" value="Genomic_DNA"/>
</dbReference>
<evidence type="ECO:0000313" key="4">
    <source>
        <dbReference type="EMBL" id="CDH58415.1"/>
    </source>
</evidence>
<comment type="caution">
    <text evidence="4">The sequence shown here is derived from an EMBL/GenBank/DDBJ whole genome shotgun (WGS) entry which is preliminary data.</text>
</comment>
<dbReference type="Gene3D" id="1.20.900.10">
    <property type="entry name" value="Dbl homology (DH) domain"/>
    <property type="match status" value="1"/>
</dbReference>
<dbReference type="SMART" id="SM00325">
    <property type="entry name" value="RhoGEF"/>
    <property type="match status" value="1"/>
</dbReference>
<evidence type="ECO:0000256" key="1">
    <source>
        <dbReference type="SAM" id="MobiDB-lite"/>
    </source>
</evidence>
<feature type="compositionally biased region" description="Polar residues" evidence="1">
    <location>
        <begin position="199"/>
        <end position="212"/>
    </location>
</feature>
<feature type="compositionally biased region" description="Low complexity" evidence="1">
    <location>
        <begin position="581"/>
        <end position="609"/>
    </location>
</feature>
<proteinExistence type="predicted"/>
<feature type="compositionally biased region" description="Low complexity" evidence="1">
    <location>
        <begin position="152"/>
        <end position="171"/>
    </location>
</feature>
<dbReference type="PANTHER" id="PTHR45818:SF3">
    <property type="entry name" value="PROTEIN VAV"/>
    <property type="match status" value="1"/>
</dbReference>
<protein>
    <submittedName>
        <fullName evidence="4">Phosphatidylinositol-trisphosphate-dependentrac exchanger 1 protein</fullName>
    </submittedName>
</protein>
<feature type="compositionally biased region" description="Acidic residues" evidence="1">
    <location>
        <begin position="174"/>
        <end position="185"/>
    </location>
</feature>
<dbReference type="InterPro" id="IPR000219">
    <property type="entry name" value="DH_dom"/>
</dbReference>
<feature type="domain" description="DH" evidence="3">
    <location>
        <begin position="219"/>
        <end position="412"/>
    </location>
</feature>
<feature type="region of interest" description="Disordered" evidence="1">
    <location>
        <begin position="580"/>
        <end position="646"/>
    </location>
</feature>
<feature type="compositionally biased region" description="Basic residues" evidence="1">
    <location>
        <begin position="610"/>
        <end position="620"/>
    </location>
</feature>
<dbReference type="Pfam" id="PF00169">
    <property type="entry name" value="PH"/>
    <property type="match status" value="1"/>
</dbReference>
<dbReference type="OrthoDB" id="1716625at2759"/>